<protein>
    <submittedName>
        <fullName evidence="1">Uncharacterized protein</fullName>
    </submittedName>
</protein>
<organism evidence="1 2">
    <name type="scientific">Undibacterium flavidum</name>
    <dbReference type="NCBI Taxonomy" id="2762297"/>
    <lineage>
        <taxon>Bacteria</taxon>
        <taxon>Pseudomonadati</taxon>
        <taxon>Pseudomonadota</taxon>
        <taxon>Betaproteobacteria</taxon>
        <taxon>Burkholderiales</taxon>
        <taxon>Oxalobacteraceae</taxon>
        <taxon>Undibacterium</taxon>
    </lineage>
</organism>
<name>A0ABR6YDH1_9BURK</name>
<accession>A0ABR6YDH1</accession>
<keyword evidence="2" id="KW-1185">Reference proteome</keyword>
<reference evidence="1 2" key="1">
    <citation type="submission" date="2020-08" db="EMBL/GenBank/DDBJ databases">
        <title>Novel species isolated from subtropical streams in China.</title>
        <authorList>
            <person name="Lu H."/>
        </authorList>
    </citation>
    <scope>NUCLEOTIDE SEQUENCE [LARGE SCALE GENOMIC DNA]</scope>
    <source>
        <strain evidence="1 2">LX15W</strain>
    </source>
</reference>
<dbReference type="EMBL" id="JACOGA010000011">
    <property type="protein sequence ID" value="MBC3874605.1"/>
    <property type="molecule type" value="Genomic_DNA"/>
</dbReference>
<gene>
    <name evidence="1" type="ORF">H8K55_13510</name>
</gene>
<sequence length="65" mass="7527">MFKLDFCAIDAVITKQTIEESIIEYSIDMGAFVIHHGTRDKRPIIIAEHKNQREDELSGVWYSES</sequence>
<dbReference type="RefSeq" id="WP_186942581.1">
    <property type="nucleotide sequence ID" value="NZ_JACOGA010000011.1"/>
</dbReference>
<dbReference type="Proteomes" id="UP000624279">
    <property type="component" value="Unassembled WGS sequence"/>
</dbReference>
<proteinExistence type="predicted"/>
<evidence type="ECO:0000313" key="1">
    <source>
        <dbReference type="EMBL" id="MBC3874605.1"/>
    </source>
</evidence>
<comment type="caution">
    <text evidence="1">The sequence shown here is derived from an EMBL/GenBank/DDBJ whole genome shotgun (WGS) entry which is preliminary data.</text>
</comment>
<evidence type="ECO:0000313" key="2">
    <source>
        <dbReference type="Proteomes" id="UP000624279"/>
    </source>
</evidence>